<name>A0A2S5IVX2_9MICC</name>
<evidence type="ECO:0000313" key="11">
    <source>
        <dbReference type="Proteomes" id="UP000239297"/>
    </source>
</evidence>
<evidence type="ECO:0000256" key="8">
    <source>
        <dbReference type="ARBA" id="ARBA00023303"/>
    </source>
</evidence>
<evidence type="ECO:0000256" key="6">
    <source>
        <dbReference type="ARBA" id="ARBA00023065"/>
    </source>
</evidence>
<dbReference type="RefSeq" id="WP_104122092.1">
    <property type="nucleotide sequence ID" value="NZ_PRKW01000005.1"/>
</dbReference>
<evidence type="ECO:0000256" key="9">
    <source>
        <dbReference type="HAMAP-Rule" id="MF_00115"/>
    </source>
</evidence>
<dbReference type="GO" id="GO:0008381">
    <property type="term" value="F:mechanosensitive monoatomic ion channel activity"/>
    <property type="evidence" value="ECO:0007669"/>
    <property type="project" value="UniProtKB-UniRule"/>
</dbReference>
<keyword evidence="11" id="KW-1185">Reference proteome</keyword>
<dbReference type="InterPro" id="IPR001185">
    <property type="entry name" value="MS_channel"/>
</dbReference>
<comment type="similarity">
    <text evidence="9">Belongs to the MscL family.</text>
</comment>
<reference evidence="10 11" key="1">
    <citation type="journal article" date="2014" name="Int. J. Syst. Evol. Microbiol.">
        <title>Arthrobacter pityocampae sp. nov., isolated from Thaumetopoea pityocampa (Lep., Thaumetopoeidae).</title>
        <authorList>
            <person name="Ince I.A."/>
            <person name="Demirbag Z."/>
            <person name="Kati H."/>
        </authorList>
    </citation>
    <scope>NUCLEOTIDE SEQUENCE [LARGE SCALE GENOMIC DNA]</scope>
    <source>
        <strain evidence="10 11">Tp2</strain>
    </source>
</reference>
<dbReference type="OrthoDB" id="9810350at2"/>
<sequence length="140" mass="14785">MIKGFRDFVLRGNVIELAIAVVIGSAFTALVGAFTANIIDPVIASAGGIDAEGPGFWIRPGNDATFVDVGAVLTAVVTFLITAAVVYFVFVVPMNRARARLDALAGPDDAEEEAPIPVDTALLTEMRDLLKDLASRDVRP</sequence>
<dbReference type="AlphaFoldDB" id="A0A2S5IVX2"/>
<keyword evidence="6 9" id="KW-0406">Ion transport</keyword>
<evidence type="ECO:0000256" key="3">
    <source>
        <dbReference type="ARBA" id="ARBA00022475"/>
    </source>
</evidence>
<dbReference type="NCBIfam" id="TIGR00220">
    <property type="entry name" value="mscL"/>
    <property type="match status" value="1"/>
</dbReference>
<evidence type="ECO:0000256" key="1">
    <source>
        <dbReference type="ARBA" id="ARBA00004141"/>
    </source>
</evidence>
<keyword evidence="7 9" id="KW-0472">Membrane</keyword>
<evidence type="ECO:0000256" key="5">
    <source>
        <dbReference type="ARBA" id="ARBA00022989"/>
    </source>
</evidence>
<comment type="caution">
    <text evidence="10">The sequence shown here is derived from an EMBL/GenBank/DDBJ whole genome shotgun (WGS) entry which is preliminary data.</text>
</comment>
<evidence type="ECO:0000256" key="7">
    <source>
        <dbReference type="ARBA" id="ARBA00023136"/>
    </source>
</evidence>
<dbReference type="PANTHER" id="PTHR30266">
    <property type="entry name" value="MECHANOSENSITIVE CHANNEL MSCL"/>
    <property type="match status" value="1"/>
</dbReference>
<accession>A0A2S5IVX2</accession>
<dbReference type="Gene3D" id="1.10.1200.120">
    <property type="entry name" value="Large-conductance mechanosensitive channel, MscL, domain 1"/>
    <property type="match status" value="1"/>
</dbReference>
<keyword evidence="3 9" id="KW-1003">Cell membrane</keyword>
<dbReference type="PRINTS" id="PR01264">
    <property type="entry name" value="MECHCHANNEL"/>
</dbReference>
<dbReference type="SUPFAM" id="SSF81330">
    <property type="entry name" value="Gated mechanosensitive channel"/>
    <property type="match status" value="1"/>
</dbReference>
<dbReference type="InterPro" id="IPR037673">
    <property type="entry name" value="MSC/AndL"/>
</dbReference>
<keyword evidence="4 9" id="KW-0812">Transmembrane</keyword>
<dbReference type="EMBL" id="PRKW01000005">
    <property type="protein sequence ID" value="PPB48690.1"/>
    <property type="molecule type" value="Genomic_DNA"/>
</dbReference>
<evidence type="ECO:0000256" key="4">
    <source>
        <dbReference type="ARBA" id="ARBA00022692"/>
    </source>
</evidence>
<keyword evidence="2 9" id="KW-0813">Transport</keyword>
<dbReference type="HAMAP" id="MF_00115">
    <property type="entry name" value="MscL"/>
    <property type="match status" value="1"/>
</dbReference>
<keyword evidence="8 9" id="KW-0407">Ion channel</keyword>
<proteinExistence type="inferred from homology"/>
<organism evidence="10 11">
    <name type="scientific">Arthrobacter pityocampae</name>
    <dbReference type="NCBI Taxonomy" id="547334"/>
    <lineage>
        <taxon>Bacteria</taxon>
        <taxon>Bacillati</taxon>
        <taxon>Actinomycetota</taxon>
        <taxon>Actinomycetes</taxon>
        <taxon>Micrococcales</taxon>
        <taxon>Micrococcaceae</taxon>
        <taxon>Arthrobacter</taxon>
    </lineage>
</organism>
<dbReference type="Proteomes" id="UP000239297">
    <property type="component" value="Unassembled WGS sequence"/>
</dbReference>
<evidence type="ECO:0000313" key="10">
    <source>
        <dbReference type="EMBL" id="PPB48690.1"/>
    </source>
</evidence>
<dbReference type="GO" id="GO:0005886">
    <property type="term" value="C:plasma membrane"/>
    <property type="evidence" value="ECO:0007669"/>
    <property type="project" value="UniProtKB-SubCell"/>
</dbReference>
<gene>
    <name evidence="9 10" type="primary">mscL</name>
    <name evidence="10" type="ORF">C4K88_13300</name>
</gene>
<comment type="function">
    <text evidence="9">Channel that opens in response to stretch forces in the membrane lipid bilayer. May participate in the regulation of osmotic pressure changes within the cell.</text>
</comment>
<comment type="subunit">
    <text evidence="9">Homopentamer.</text>
</comment>
<dbReference type="InterPro" id="IPR036019">
    <property type="entry name" value="MscL_channel"/>
</dbReference>
<dbReference type="Pfam" id="PF01741">
    <property type="entry name" value="MscL"/>
    <property type="match status" value="1"/>
</dbReference>
<protein>
    <recommendedName>
        <fullName evidence="9">Large-conductance mechanosensitive channel</fullName>
    </recommendedName>
</protein>
<keyword evidence="5 9" id="KW-1133">Transmembrane helix</keyword>
<feature type="transmembrane region" description="Helical" evidence="9">
    <location>
        <begin position="12"/>
        <end position="34"/>
    </location>
</feature>
<dbReference type="PANTHER" id="PTHR30266:SF2">
    <property type="entry name" value="LARGE-CONDUCTANCE MECHANOSENSITIVE CHANNEL"/>
    <property type="match status" value="1"/>
</dbReference>
<comment type="subcellular location">
    <subcellularLocation>
        <location evidence="9">Cell membrane</location>
        <topology evidence="9">Multi-pass membrane protein</topology>
    </subcellularLocation>
    <subcellularLocation>
        <location evidence="1">Membrane</location>
        <topology evidence="1">Multi-pass membrane protein</topology>
    </subcellularLocation>
</comment>
<feature type="transmembrane region" description="Helical" evidence="9">
    <location>
        <begin position="69"/>
        <end position="92"/>
    </location>
</feature>
<evidence type="ECO:0000256" key="2">
    <source>
        <dbReference type="ARBA" id="ARBA00022448"/>
    </source>
</evidence>